<name>A0A9P0M0N1_ACAOB</name>
<evidence type="ECO:0000313" key="3">
    <source>
        <dbReference type="EMBL" id="CAH2004978.1"/>
    </source>
</evidence>
<feature type="compositionally biased region" description="Basic and acidic residues" evidence="2">
    <location>
        <begin position="146"/>
        <end position="155"/>
    </location>
</feature>
<organism evidence="3 4">
    <name type="scientific">Acanthoscelides obtectus</name>
    <name type="common">Bean weevil</name>
    <name type="synonym">Bruchus obtectus</name>
    <dbReference type="NCBI Taxonomy" id="200917"/>
    <lineage>
        <taxon>Eukaryota</taxon>
        <taxon>Metazoa</taxon>
        <taxon>Ecdysozoa</taxon>
        <taxon>Arthropoda</taxon>
        <taxon>Hexapoda</taxon>
        <taxon>Insecta</taxon>
        <taxon>Pterygota</taxon>
        <taxon>Neoptera</taxon>
        <taxon>Endopterygota</taxon>
        <taxon>Coleoptera</taxon>
        <taxon>Polyphaga</taxon>
        <taxon>Cucujiformia</taxon>
        <taxon>Chrysomeloidea</taxon>
        <taxon>Chrysomelidae</taxon>
        <taxon>Bruchinae</taxon>
        <taxon>Bruchini</taxon>
        <taxon>Acanthoscelides</taxon>
    </lineage>
</organism>
<feature type="coiled-coil region" evidence="1">
    <location>
        <begin position="97"/>
        <end position="124"/>
    </location>
</feature>
<protein>
    <submittedName>
        <fullName evidence="3">Uncharacterized protein</fullName>
    </submittedName>
</protein>
<dbReference type="Proteomes" id="UP001152888">
    <property type="component" value="Unassembled WGS sequence"/>
</dbReference>
<accession>A0A9P0M0N1</accession>
<proteinExistence type="predicted"/>
<dbReference type="EMBL" id="CAKOFQ010007615">
    <property type="protein sequence ID" value="CAH2004978.1"/>
    <property type="molecule type" value="Genomic_DNA"/>
</dbReference>
<reference evidence="3" key="1">
    <citation type="submission" date="2022-03" db="EMBL/GenBank/DDBJ databases">
        <authorList>
            <person name="Sayadi A."/>
        </authorList>
    </citation>
    <scope>NUCLEOTIDE SEQUENCE</scope>
</reference>
<dbReference type="OrthoDB" id="6801886at2759"/>
<keyword evidence="1" id="KW-0175">Coiled coil</keyword>
<feature type="region of interest" description="Disordered" evidence="2">
    <location>
        <begin position="140"/>
        <end position="204"/>
    </location>
</feature>
<keyword evidence="4" id="KW-1185">Reference proteome</keyword>
<sequence>MSAFAKKFFNVASLPFSFALPFFRMVSNGSSPSHLDDATAALILPGEVKIFAPTNAVFTHPAMIALEAGRTWARQVIKTRVCVQETIPVKRLCNLKVVDLKRVLEEAELEMTGLKATLERSREFEVSGSVDTELILSALKTGRRSPGREPGHVEGDEGGGPGPFLDGGRQHQCAEGGEPGPVAYADRGKPGPLADAEGGEKPGDTSCALQNGNQAFSEKMDHVKRDEFTIGLSETTRKSNRCLLNETRTSNKRFLSEARNCEDLRSRKSKLSAWITGYAMVISQPK</sequence>
<evidence type="ECO:0000256" key="1">
    <source>
        <dbReference type="SAM" id="Coils"/>
    </source>
</evidence>
<comment type="caution">
    <text evidence="3">The sequence shown here is derived from an EMBL/GenBank/DDBJ whole genome shotgun (WGS) entry which is preliminary data.</text>
</comment>
<evidence type="ECO:0000256" key="2">
    <source>
        <dbReference type="SAM" id="MobiDB-lite"/>
    </source>
</evidence>
<gene>
    <name evidence="3" type="ORF">ACAOBT_LOCUS28276</name>
</gene>
<dbReference type="AlphaFoldDB" id="A0A9P0M0N1"/>
<evidence type="ECO:0000313" key="4">
    <source>
        <dbReference type="Proteomes" id="UP001152888"/>
    </source>
</evidence>